<dbReference type="NCBIfam" id="TIGR01703">
    <property type="entry name" value="hybrid_clust"/>
    <property type="match status" value="1"/>
</dbReference>
<accession>A0A7S3LIE6</accession>
<dbReference type="EMBL" id="HBIM01025486">
    <property type="protein sequence ID" value="CAE0422394.1"/>
    <property type="molecule type" value="Transcribed_RNA"/>
</dbReference>
<dbReference type="InterPro" id="IPR004137">
    <property type="entry name" value="HCP/CODH"/>
</dbReference>
<dbReference type="NCBIfam" id="NF003658">
    <property type="entry name" value="PRK05290.1"/>
    <property type="match status" value="1"/>
</dbReference>
<evidence type="ECO:0008006" key="7">
    <source>
        <dbReference type="Google" id="ProtNLM"/>
    </source>
</evidence>
<dbReference type="GO" id="GO:0050418">
    <property type="term" value="F:hydroxylamine reductase activity"/>
    <property type="evidence" value="ECO:0007669"/>
    <property type="project" value="TreeGrafter"/>
</dbReference>
<evidence type="ECO:0000256" key="1">
    <source>
        <dbReference type="ARBA" id="ARBA00022490"/>
    </source>
</evidence>
<keyword evidence="5" id="KW-0411">Iron-sulfur</keyword>
<keyword evidence="4" id="KW-0408">Iron</keyword>
<dbReference type="Gene3D" id="3.40.50.2030">
    <property type="match status" value="2"/>
</dbReference>
<dbReference type="InterPro" id="IPR010048">
    <property type="entry name" value="Hydroxylam_reduct"/>
</dbReference>
<dbReference type="GO" id="GO:0005737">
    <property type="term" value="C:cytoplasm"/>
    <property type="evidence" value="ECO:0007669"/>
    <property type="project" value="InterPro"/>
</dbReference>
<dbReference type="GO" id="GO:0051536">
    <property type="term" value="F:iron-sulfur cluster binding"/>
    <property type="evidence" value="ECO:0007669"/>
    <property type="project" value="UniProtKB-KW"/>
</dbReference>
<dbReference type="SUPFAM" id="SSF56821">
    <property type="entry name" value="Prismane protein-like"/>
    <property type="match status" value="1"/>
</dbReference>
<evidence type="ECO:0000256" key="4">
    <source>
        <dbReference type="ARBA" id="ARBA00023004"/>
    </source>
</evidence>
<dbReference type="InterPro" id="IPR011254">
    <property type="entry name" value="Prismane-like_sf"/>
</dbReference>
<reference evidence="6" key="1">
    <citation type="submission" date="2021-01" db="EMBL/GenBank/DDBJ databases">
        <authorList>
            <person name="Corre E."/>
            <person name="Pelletier E."/>
            <person name="Niang G."/>
            <person name="Scheremetjew M."/>
            <person name="Finn R."/>
            <person name="Kale V."/>
            <person name="Holt S."/>
            <person name="Cochrane G."/>
            <person name="Meng A."/>
            <person name="Brown T."/>
            <person name="Cohen L."/>
        </authorList>
    </citation>
    <scope>NUCLEOTIDE SEQUENCE</scope>
    <source>
        <strain evidence="6">CCMP127</strain>
    </source>
</reference>
<dbReference type="FunFam" id="3.40.50.2030:FF:000002">
    <property type="entry name" value="Hydroxylamine reductase"/>
    <property type="match status" value="1"/>
</dbReference>
<dbReference type="GO" id="GO:0046872">
    <property type="term" value="F:metal ion binding"/>
    <property type="evidence" value="ECO:0007669"/>
    <property type="project" value="UniProtKB-KW"/>
</dbReference>
<evidence type="ECO:0000313" key="6">
    <source>
        <dbReference type="EMBL" id="CAE0422394.1"/>
    </source>
</evidence>
<dbReference type="Gene3D" id="1.20.1270.20">
    <property type="match status" value="2"/>
</dbReference>
<dbReference type="InterPro" id="IPR016099">
    <property type="entry name" value="Prismane-like_a/b-sand"/>
</dbReference>
<keyword evidence="1" id="KW-0963">Cytoplasm</keyword>
<keyword evidence="3" id="KW-0560">Oxidoreductase</keyword>
<dbReference type="InterPro" id="IPR016100">
    <property type="entry name" value="Prismane_a-bundle"/>
</dbReference>
<organism evidence="6">
    <name type="scientific">Amphora coffeiformis</name>
    <dbReference type="NCBI Taxonomy" id="265554"/>
    <lineage>
        <taxon>Eukaryota</taxon>
        <taxon>Sar</taxon>
        <taxon>Stramenopiles</taxon>
        <taxon>Ochrophyta</taxon>
        <taxon>Bacillariophyta</taxon>
        <taxon>Bacillariophyceae</taxon>
        <taxon>Bacillariophycidae</taxon>
        <taxon>Thalassiophysales</taxon>
        <taxon>Catenulaceae</taxon>
        <taxon>Amphora</taxon>
    </lineage>
</organism>
<dbReference type="Pfam" id="PF03063">
    <property type="entry name" value="Prismane"/>
    <property type="match status" value="1"/>
</dbReference>
<evidence type="ECO:0000256" key="3">
    <source>
        <dbReference type="ARBA" id="ARBA00023002"/>
    </source>
</evidence>
<dbReference type="PANTHER" id="PTHR30109">
    <property type="entry name" value="HYDROXYLAMINE REDUCTASE"/>
    <property type="match status" value="1"/>
</dbReference>
<dbReference type="HAMAP" id="MF_00069">
    <property type="entry name" value="Hydroxylam_reduct"/>
    <property type="match status" value="1"/>
</dbReference>
<dbReference type="GO" id="GO:0042542">
    <property type="term" value="P:response to hydrogen peroxide"/>
    <property type="evidence" value="ECO:0007669"/>
    <property type="project" value="TreeGrafter"/>
</dbReference>
<sequence>MFSTRVVASLVRQSLRRTTALPVRMARRQVLQATAVAIPSRALAFSTAAAPDTMFCRQCEQTENHVACTTTQGICGKTAATSAAQDALLESVKSLSAWCQAARQQGIDEDQLKEANVLTLQAVFSTLTNVNFDEARICDYLQQLERCKAELKTLVFTPPTEPVGALDWRKHDTPAAVTAIGQTVSVPKREAAAVSADAFSLNEIASYGLKGVCAYAAHCYQLGKMDAVVMAEIHRLYALISKPDMDVPDLLPAVLKVGEINASVLAMLDQAHAEHFGVPEPTQYRTTAVEGKCILVSGHDMLDLYELLKQTEGTGINVYTHGEMLPAHAYPKLKAFKHLAGNYGTAWQNQKFEFAAFPGPIIVTTNCLMEPRRMYQDRIYTMNEVGWSGISHIGAERDYTAVIEQAQQMKGFPKTIEPAHFRTAGFNHRVLLPMADQIIEAVQKGVISRILLIGGCDGSQYERSYFTDLAEEAPDDSLILTLGCAKNRIIHSKKLDGATLSNGLPRVLDMGQCNDSYSAVVVALELAKALNCTVNDLPLSLALSHLEQKAAAVLLTLLSLGVKNIRLGPSLPAYVSPGVLDVLVKEYDLKGTGSAKEDLQAMMKGE</sequence>
<name>A0A7S3LIE6_9STRA</name>
<evidence type="ECO:0000256" key="2">
    <source>
        <dbReference type="ARBA" id="ARBA00022723"/>
    </source>
</evidence>
<protein>
    <recommendedName>
        <fullName evidence="7">Hydroxylamine reductase</fullName>
    </recommendedName>
</protein>
<proteinExistence type="inferred from homology"/>
<gene>
    <name evidence="6" type="ORF">ACOF00016_LOCUS18972</name>
</gene>
<evidence type="ECO:0000256" key="5">
    <source>
        <dbReference type="ARBA" id="ARBA00023014"/>
    </source>
</evidence>
<dbReference type="GO" id="GO:0004601">
    <property type="term" value="F:peroxidase activity"/>
    <property type="evidence" value="ECO:0007669"/>
    <property type="project" value="TreeGrafter"/>
</dbReference>
<keyword evidence="2" id="KW-0479">Metal-binding</keyword>
<dbReference type="PANTHER" id="PTHR30109:SF0">
    <property type="entry name" value="HYDROXYLAMINE REDUCTASE"/>
    <property type="match status" value="1"/>
</dbReference>
<dbReference type="AlphaFoldDB" id="A0A7S3LIE6"/>